<comment type="catalytic activity">
    <reaction evidence="14 16">
        <text>DNA(n) + a 2'-deoxyribonucleoside 5'-triphosphate = DNA(n+1) + diphosphate</text>
        <dbReference type="Rhea" id="RHEA:22508"/>
        <dbReference type="Rhea" id="RHEA-COMP:17339"/>
        <dbReference type="Rhea" id="RHEA-COMP:17340"/>
        <dbReference type="ChEBI" id="CHEBI:33019"/>
        <dbReference type="ChEBI" id="CHEBI:61560"/>
        <dbReference type="ChEBI" id="CHEBI:173112"/>
        <dbReference type="EC" id="2.7.7.7"/>
    </reaction>
</comment>
<proteinExistence type="inferred from homology"/>
<dbReference type="InterPro" id="IPR002421">
    <property type="entry name" value="5-3_exonuclease"/>
</dbReference>
<dbReference type="InterPro" id="IPR036397">
    <property type="entry name" value="RNaseH_sf"/>
</dbReference>
<evidence type="ECO:0000313" key="20">
    <source>
        <dbReference type="EMBL" id="TDK50264.1"/>
    </source>
</evidence>
<dbReference type="GO" id="GO:0008408">
    <property type="term" value="F:3'-5' exonuclease activity"/>
    <property type="evidence" value="ECO:0007669"/>
    <property type="project" value="UniProtKB-UniRule"/>
</dbReference>
<evidence type="ECO:0000313" key="21">
    <source>
        <dbReference type="Proteomes" id="UP000295438"/>
    </source>
</evidence>
<dbReference type="SUPFAM" id="SSF47807">
    <property type="entry name" value="5' to 3' exonuclease, C-terminal subdomain"/>
    <property type="match status" value="1"/>
</dbReference>
<dbReference type="InterPro" id="IPR012337">
    <property type="entry name" value="RNaseH-like_sf"/>
</dbReference>
<dbReference type="AlphaFoldDB" id="A0A4R5VD87"/>
<evidence type="ECO:0000256" key="2">
    <source>
        <dbReference type="ARBA" id="ARBA00012417"/>
    </source>
</evidence>
<evidence type="ECO:0000256" key="14">
    <source>
        <dbReference type="ARBA" id="ARBA00049244"/>
    </source>
</evidence>
<comment type="caution">
    <text evidence="20">The sequence shown here is derived from an EMBL/GenBank/DDBJ whole genome shotgun (WGS) entry which is preliminary data.</text>
</comment>
<keyword evidence="12 16" id="KW-0238">DNA-binding</keyword>
<dbReference type="InterPro" id="IPR002298">
    <property type="entry name" value="DNA_polymerase_A"/>
</dbReference>
<keyword evidence="13 16" id="KW-0234">DNA repair</keyword>
<dbReference type="Gene3D" id="3.30.420.10">
    <property type="entry name" value="Ribonuclease H-like superfamily/Ribonuclease H"/>
    <property type="match status" value="1"/>
</dbReference>
<keyword evidence="11 16" id="KW-0239">DNA-directed DNA polymerase</keyword>
<dbReference type="NCBIfam" id="NF004397">
    <property type="entry name" value="PRK05755.1"/>
    <property type="match status" value="1"/>
</dbReference>
<dbReference type="InterPro" id="IPR020046">
    <property type="entry name" value="5-3_exonucl_a-hlix_arch_N"/>
</dbReference>
<evidence type="ECO:0000256" key="7">
    <source>
        <dbReference type="ARBA" id="ARBA00022722"/>
    </source>
</evidence>
<keyword evidence="8 16" id="KW-0227">DNA damage</keyword>
<dbReference type="PROSITE" id="PS00447">
    <property type="entry name" value="DNA_POLYMERASE_A"/>
    <property type="match status" value="1"/>
</dbReference>
<feature type="domain" description="5'-3' exonuclease" evidence="18">
    <location>
        <begin position="7"/>
        <end position="268"/>
    </location>
</feature>
<evidence type="ECO:0000256" key="11">
    <source>
        <dbReference type="ARBA" id="ARBA00022932"/>
    </source>
</evidence>
<dbReference type="EC" id="2.7.7.7" evidence="2 15"/>
<dbReference type="Pfam" id="PF00476">
    <property type="entry name" value="DNA_pol_A"/>
    <property type="match status" value="1"/>
</dbReference>
<dbReference type="InterPro" id="IPR008918">
    <property type="entry name" value="HhH2"/>
</dbReference>
<evidence type="ECO:0000256" key="9">
    <source>
        <dbReference type="ARBA" id="ARBA00022801"/>
    </source>
</evidence>
<dbReference type="Pfam" id="PF02739">
    <property type="entry name" value="5_3_exonuc_N"/>
    <property type="match status" value="1"/>
</dbReference>
<dbReference type="Gene3D" id="1.20.1060.10">
    <property type="entry name" value="Taq DNA Polymerase, Chain T, domain 4"/>
    <property type="match status" value="1"/>
</dbReference>
<evidence type="ECO:0000259" key="18">
    <source>
        <dbReference type="SMART" id="SM00475"/>
    </source>
</evidence>
<dbReference type="Gene3D" id="1.10.150.20">
    <property type="entry name" value="5' to 3' exonuclease, C-terminal subdomain"/>
    <property type="match status" value="2"/>
</dbReference>
<evidence type="ECO:0000259" key="17">
    <source>
        <dbReference type="SMART" id="SM00474"/>
    </source>
</evidence>
<dbReference type="InterPro" id="IPR020045">
    <property type="entry name" value="DNA_polI_H3TH"/>
</dbReference>
<dbReference type="Gene3D" id="3.40.50.1010">
    <property type="entry name" value="5'-nuclease"/>
    <property type="match status" value="1"/>
</dbReference>
<dbReference type="RefSeq" id="WP_133389559.1">
    <property type="nucleotide sequence ID" value="NZ_SMUW01000021.1"/>
</dbReference>
<dbReference type="SMART" id="SM00475">
    <property type="entry name" value="53EXOc"/>
    <property type="match status" value="1"/>
</dbReference>
<feature type="domain" description="3'-5' exonuclease" evidence="17">
    <location>
        <begin position="349"/>
        <end position="530"/>
    </location>
</feature>
<dbReference type="GO" id="GO:0003887">
    <property type="term" value="F:DNA-directed DNA polymerase activity"/>
    <property type="evidence" value="ECO:0007669"/>
    <property type="project" value="UniProtKB-UniRule"/>
</dbReference>
<dbReference type="CDD" id="cd06139">
    <property type="entry name" value="DNA_polA_I_Ecoli_like_exo"/>
    <property type="match status" value="1"/>
</dbReference>
<evidence type="ECO:0000256" key="8">
    <source>
        <dbReference type="ARBA" id="ARBA00022763"/>
    </source>
</evidence>
<feature type="domain" description="DNA-directed DNA polymerase family A palm" evidence="19">
    <location>
        <begin position="699"/>
        <end position="906"/>
    </location>
</feature>
<dbReference type="FunFam" id="1.10.150.20:FF:000002">
    <property type="entry name" value="DNA polymerase I"/>
    <property type="match status" value="1"/>
</dbReference>
<protein>
    <recommendedName>
        <fullName evidence="3 15">DNA polymerase I</fullName>
        <ecNumber evidence="2 15">2.7.7.7</ecNumber>
    </recommendedName>
</protein>
<dbReference type="Gene3D" id="3.30.70.370">
    <property type="match status" value="1"/>
</dbReference>
<evidence type="ECO:0000259" key="19">
    <source>
        <dbReference type="SMART" id="SM00482"/>
    </source>
</evidence>
<dbReference type="SMART" id="SM00279">
    <property type="entry name" value="HhH2"/>
    <property type="match status" value="1"/>
</dbReference>
<evidence type="ECO:0000256" key="5">
    <source>
        <dbReference type="ARBA" id="ARBA00022695"/>
    </source>
</evidence>
<dbReference type="PRINTS" id="PR00868">
    <property type="entry name" value="DNAPOLI"/>
</dbReference>
<keyword evidence="4 16" id="KW-0808">Transferase</keyword>
<dbReference type="Pfam" id="PF01367">
    <property type="entry name" value="5_3_exonuc"/>
    <property type="match status" value="1"/>
</dbReference>
<dbReference type="GO" id="GO:0003677">
    <property type="term" value="F:DNA binding"/>
    <property type="evidence" value="ECO:0007669"/>
    <property type="project" value="UniProtKB-UniRule"/>
</dbReference>
<dbReference type="CDD" id="cd09859">
    <property type="entry name" value="PIN_53EXO"/>
    <property type="match status" value="1"/>
</dbReference>
<dbReference type="InterPro" id="IPR019760">
    <property type="entry name" value="DNA-dir_DNA_pol_A_CS"/>
</dbReference>
<dbReference type="GO" id="GO:0006261">
    <property type="term" value="P:DNA-templated DNA replication"/>
    <property type="evidence" value="ECO:0007669"/>
    <property type="project" value="UniProtKB-UniRule"/>
</dbReference>
<evidence type="ECO:0000256" key="10">
    <source>
        <dbReference type="ARBA" id="ARBA00022839"/>
    </source>
</evidence>
<evidence type="ECO:0000256" key="6">
    <source>
        <dbReference type="ARBA" id="ARBA00022705"/>
    </source>
</evidence>
<dbReference type="SUPFAM" id="SSF88723">
    <property type="entry name" value="PIN domain-like"/>
    <property type="match status" value="1"/>
</dbReference>
<dbReference type="GO" id="GO:0008409">
    <property type="term" value="F:5'-3' exonuclease activity"/>
    <property type="evidence" value="ECO:0007669"/>
    <property type="project" value="UniProtKB-UniRule"/>
</dbReference>
<organism evidence="20 21">
    <name type="scientific">Algoriphagus formosus</name>
    <dbReference type="NCBI Taxonomy" id="2007308"/>
    <lineage>
        <taxon>Bacteria</taxon>
        <taxon>Pseudomonadati</taxon>
        <taxon>Bacteroidota</taxon>
        <taxon>Cytophagia</taxon>
        <taxon>Cytophagales</taxon>
        <taxon>Cyclobacteriaceae</taxon>
        <taxon>Algoriphagus</taxon>
    </lineage>
</organism>
<gene>
    <name evidence="16 20" type="primary">polA</name>
    <name evidence="20" type="ORF">E1898_01520</name>
</gene>
<dbReference type="CDD" id="cd08637">
    <property type="entry name" value="DNA_pol_A_pol_I_C"/>
    <property type="match status" value="1"/>
</dbReference>
<dbReference type="InterPro" id="IPR001098">
    <property type="entry name" value="DNA-dir_DNA_pol_A_palm_dom"/>
</dbReference>
<dbReference type="InterPro" id="IPR036279">
    <property type="entry name" value="5-3_exonuclease_C_sf"/>
</dbReference>
<dbReference type="PANTHER" id="PTHR10133:SF27">
    <property type="entry name" value="DNA POLYMERASE NU"/>
    <property type="match status" value="1"/>
</dbReference>
<dbReference type="FunFam" id="1.20.1060.10:FF:000001">
    <property type="entry name" value="DNA polymerase I"/>
    <property type="match status" value="1"/>
</dbReference>
<dbReference type="SUPFAM" id="SSF56672">
    <property type="entry name" value="DNA/RNA polymerases"/>
    <property type="match status" value="1"/>
</dbReference>
<evidence type="ECO:0000256" key="16">
    <source>
        <dbReference type="RuleBase" id="RU004460"/>
    </source>
</evidence>
<dbReference type="InterPro" id="IPR029060">
    <property type="entry name" value="PIN-like_dom_sf"/>
</dbReference>
<reference evidence="20 21" key="1">
    <citation type="submission" date="2019-03" db="EMBL/GenBank/DDBJ databases">
        <title>Algoriphagus aquimaris sp. nov., isolated form marine sediment in Pohang, Korea.</title>
        <authorList>
            <person name="Kim J."/>
            <person name="Yoon S.-H."/>
            <person name="Lee S.-S."/>
        </authorList>
    </citation>
    <scope>NUCLEOTIDE SEQUENCE [LARGE SCALE GENOMIC DNA]</scope>
    <source>
        <strain evidence="20 21">F21</strain>
    </source>
</reference>
<dbReference type="SMART" id="SM00482">
    <property type="entry name" value="POLAc"/>
    <property type="match status" value="1"/>
</dbReference>
<evidence type="ECO:0000256" key="12">
    <source>
        <dbReference type="ARBA" id="ARBA00023125"/>
    </source>
</evidence>
<comment type="function">
    <text evidence="16">In addition to polymerase activity, this DNA polymerase exhibits 3'-5' and 5'-3' exonuclease activity.</text>
</comment>
<dbReference type="InterPro" id="IPR002562">
    <property type="entry name" value="3'-5'_exonuclease_dom"/>
</dbReference>
<comment type="similarity">
    <text evidence="1 16">Belongs to the DNA polymerase type-A family.</text>
</comment>
<dbReference type="InterPro" id="IPR043502">
    <property type="entry name" value="DNA/RNA_pol_sf"/>
</dbReference>
<evidence type="ECO:0000256" key="15">
    <source>
        <dbReference type="NCBIfam" id="TIGR00593"/>
    </source>
</evidence>
<evidence type="ECO:0000256" key="13">
    <source>
        <dbReference type="ARBA" id="ARBA00023204"/>
    </source>
</evidence>
<evidence type="ECO:0000256" key="3">
    <source>
        <dbReference type="ARBA" id="ARBA00020311"/>
    </source>
</evidence>
<keyword evidence="10 16" id="KW-0269">Exonuclease</keyword>
<keyword evidence="21" id="KW-1185">Reference proteome</keyword>
<name>A0A4R5VD87_9BACT</name>
<keyword evidence="6 16" id="KW-0235">DNA replication</keyword>
<keyword evidence="5 16" id="KW-0548">Nucleotidyltransferase</keyword>
<evidence type="ECO:0000256" key="4">
    <source>
        <dbReference type="ARBA" id="ARBA00022679"/>
    </source>
</evidence>
<dbReference type="Pfam" id="PF01612">
    <property type="entry name" value="DNA_pol_A_exo1"/>
    <property type="match status" value="1"/>
</dbReference>
<dbReference type="NCBIfam" id="TIGR00593">
    <property type="entry name" value="pola"/>
    <property type="match status" value="1"/>
</dbReference>
<keyword evidence="9 16" id="KW-0378">Hydrolase</keyword>
<dbReference type="EMBL" id="SMUW01000021">
    <property type="protein sequence ID" value="TDK50264.1"/>
    <property type="molecule type" value="Genomic_DNA"/>
</dbReference>
<keyword evidence="7" id="KW-0540">Nuclease</keyword>
<dbReference type="Proteomes" id="UP000295438">
    <property type="component" value="Unassembled WGS sequence"/>
</dbReference>
<dbReference type="GO" id="GO:0006302">
    <property type="term" value="P:double-strand break repair"/>
    <property type="evidence" value="ECO:0007669"/>
    <property type="project" value="TreeGrafter"/>
</dbReference>
<dbReference type="InterPro" id="IPR018320">
    <property type="entry name" value="DNA_polymerase_1"/>
</dbReference>
<dbReference type="CDD" id="cd09898">
    <property type="entry name" value="H3TH_53EXO"/>
    <property type="match status" value="1"/>
</dbReference>
<dbReference type="SMART" id="SM00474">
    <property type="entry name" value="35EXOc"/>
    <property type="match status" value="1"/>
</dbReference>
<sequence>MTQKQAHKLFLLDAMALIYRAHFAFSKNPRINSKGLNTGVMLGFTNTLLEVLNKEKPTHIAVAFDTSAPTFRHEQFVEYKANRQEQPEDITVSIPWVKEIVKAFNIPLLEMDGFEADDIIGTIAKKAERESFTVYMMTPDKDYGQLVDDHIFLYKPAFMGNGVDIMGPKEVCAKWDIEHVDQVRDILGLMGDSVDNIPGIPGIGAKTATKLLKEFGTVEELVKNTDQLKGKQKENVENFADQGLLSKELATIKIDVPVDFVEEELRYDGFDEEKLRAIFTELEFRTLSKRVFKEEGKKAVIQQNEQLGLFGDSSSSSTSANSEVEFEEDTVNTSAPIVLETIDSNFHNYHKIKGKEAVKELLGYLLLQKEVCFDTETTSLNAMEAELVGLSFAYLSGEAYYIPCPEDQKETEAILEELKPFFENESILKIGQNIKYDLLVLKNYGIEVKGALYDTMLAHYLIEPEGKHGMDVLAEQYLNYKPVSITELIGKKGKNQGNMRDVDEDTVTAYAAEDADITLRLKEKFDPTLKENELEKLFYEVENPLIPVLTDMEFEGVRIDTDSLAELSKSLETESQEIEKRVYELAGVKFNLASPKQLGDVLFEKLKLDPKAKKTKTGQYATGEEILSKLAGEHEIARAILDYRQMVKLKSTYVDALPTMINEKTGRIHTTYNQFVAATGRLSSINPNLQNIPIRTDRGREIRKAFVPRDENHVLLAADYSQIELRIMAAFSKDESMIEAFKNGRDIHATTAAKIFQVSLEEVTSDMRRKAKTANFGIIYGISAFGLSQRLSIPRGEAKEIIDAYFKEFPAVKAYMDGVIEKARKDEFVETILGRRRYLRDINSRNQTMRGFAERNAINAPIQGSAADLIKVAMIRVHDWMKKEKLKSKMILQVHDELVFDAHRDEVELLKKEVPKLMSEAIDLAVPIEVEVGLGNDWLEAH</sequence>
<dbReference type="PANTHER" id="PTHR10133">
    <property type="entry name" value="DNA POLYMERASE I"/>
    <property type="match status" value="1"/>
</dbReference>
<dbReference type="SUPFAM" id="SSF53098">
    <property type="entry name" value="Ribonuclease H-like"/>
    <property type="match status" value="1"/>
</dbReference>
<accession>A0A4R5VD87</accession>
<evidence type="ECO:0000256" key="1">
    <source>
        <dbReference type="ARBA" id="ARBA00007705"/>
    </source>
</evidence>
<dbReference type="FunFam" id="1.10.150.20:FF:000003">
    <property type="entry name" value="DNA polymerase I"/>
    <property type="match status" value="1"/>
</dbReference>